<feature type="signal peptide" evidence="1">
    <location>
        <begin position="1"/>
        <end position="39"/>
    </location>
</feature>
<feature type="chain" id="PRO_5015742990" evidence="1">
    <location>
        <begin position="40"/>
        <end position="274"/>
    </location>
</feature>
<organism evidence="2 3">
    <name type="scientific">Breoghania corrubedonensis</name>
    <dbReference type="NCBI Taxonomy" id="665038"/>
    <lineage>
        <taxon>Bacteria</taxon>
        <taxon>Pseudomonadati</taxon>
        <taxon>Pseudomonadota</taxon>
        <taxon>Alphaproteobacteria</taxon>
        <taxon>Hyphomicrobiales</taxon>
        <taxon>Stappiaceae</taxon>
        <taxon>Breoghania</taxon>
    </lineage>
</organism>
<dbReference type="EMBL" id="QAYG01000010">
    <property type="protein sequence ID" value="PTW57575.1"/>
    <property type="molecule type" value="Genomic_DNA"/>
</dbReference>
<keyword evidence="3" id="KW-1185">Reference proteome</keyword>
<comment type="caution">
    <text evidence="2">The sequence shown here is derived from an EMBL/GenBank/DDBJ whole genome shotgun (WGS) entry which is preliminary data.</text>
</comment>
<evidence type="ECO:0000313" key="3">
    <source>
        <dbReference type="Proteomes" id="UP000244081"/>
    </source>
</evidence>
<dbReference type="RefSeq" id="WP_146177437.1">
    <property type="nucleotide sequence ID" value="NZ_QAYG01000010.1"/>
</dbReference>
<accession>A0A2T5V1E0</accession>
<dbReference type="OrthoDB" id="114108at2"/>
<name>A0A2T5V1E0_9HYPH</name>
<sequence>MFGLQYPVSGPCVVRALCRAALVILALAAFTATREQAFAGSGNGLALTYISTARKNDDGTYIKQMGVKLPLLSEAAFGMDIGFAGRLYAASGHSDSVAAPASVVWGRVKVSGDETLPLWDTSTLALSMTPRDDYGSVNWTNTRHWKVVGGRLVASLDDRYWVNVNTLDDDPMRWGAGTALRLEAKRYGTVVESGIDHLSGDSAVVANVRAQQTLAGDFRVAAAFTNVLDAPVATFSAEKTFADHLVISASLSDKLEEDDAEPVKIFKASYALKW</sequence>
<keyword evidence="1" id="KW-0732">Signal</keyword>
<protein>
    <submittedName>
        <fullName evidence="2">Uncharacterized protein</fullName>
    </submittedName>
</protein>
<proteinExistence type="predicted"/>
<reference evidence="2 3" key="1">
    <citation type="submission" date="2018-04" db="EMBL/GenBank/DDBJ databases">
        <title>Genomic Encyclopedia of Archaeal and Bacterial Type Strains, Phase II (KMG-II): from individual species to whole genera.</title>
        <authorList>
            <person name="Goeker M."/>
        </authorList>
    </citation>
    <scope>NUCLEOTIDE SEQUENCE [LARGE SCALE GENOMIC DNA]</scope>
    <source>
        <strain evidence="2 3">DSM 23382</strain>
    </source>
</reference>
<evidence type="ECO:0000256" key="1">
    <source>
        <dbReference type="SAM" id="SignalP"/>
    </source>
</evidence>
<dbReference type="AlphaFoldDB" id="A0A2T5V1E0"/>
<evidence type="ECO:0000313" key="2">
    <source>
        <dbReference type="EMBL" id="PTW57575.1"/>
    </source>
</evidence>
<dbReference type="Proteomes" id="UP000244081">
    <property type="component" value="Unassembled WGS sequence"/>
</dbReference>
<gene>
    <name evidence="2" type="ORF">C8N35_11054</name>
</gene>